<dbReference type="EMBL" id="OU892287">
    <property type="protein sequence ID" value="CAH1124244.1"/>
    <property type="molecule type" value="Genomic_DNA"/>
</dbReference>
<keyword evidence="3" id="KW-0732">Signal</keyword>
<name>A0A9P0GQC8_9CUCU</name>
<feature type="compositionally biased region" description="Low complexity" evidence="2">
    <location>
        <begin position="476"/>
        <end position="486"/>
    </location>
</feature>
<feature type="region of interest" description="Disordered" evidence="2">
    <location>
        <begin position="753"/>
        <end position="798"/>
    </location>
</feature>
<reference evidence="4" key="1">
    <citation type="submission" date="2022-01" db="EMBL/GenBank/DDBJ databases">
        <authorList>
            <person name="King R."/>
        </authorList>
    </citation>
    <scope>NUCLEOTIDE SEQUENCE</scope>
</reference>
<evidence type="ECO:0000313" key="5">
    <source>
        <dbReference type="Proteomes" id="UP001152799"/>
    </source>
</evidence>
<organism evidence="4 5">
    <name type="scientific">Ceutorhynchus assimilis</name>
    <name type="common">cabbage seed weevil</name>
    <dbReference type="NCBI Taxonomy" id="467358"/>
    <lineage>
        <taxon>Eukaryota</taxon>
        <taxon>Metazoa</taxon>
        <taxon>Ecdysozoa</taxon>
        <taxon>Arthropoda</taxon>
        <taxon>Hexapoda</taxon>
        <taxon>Insecta</taxon>
        <taxon>Pterygota</taxon>
        <taxon>Neoptera</taxon>
        <taxon>Endopterygota</taxon>
        <taxon>Coleoptera</taxon>
        <taxon>Polyphaga</taxon>
        <taxon>Cucujiformia</taxon>
        <taxon>Curculionidae</taxon>
        <taxon>Ceutorhynchinae</taxon>
        <taxon>Ceutorhynchus</taxon>
    </lineage>
</organism>
<feature type="compositionally biased region" description="Low complexity" evidence="2">
    <location>
        <begin position="1460"/>
        <end position="1471"/>
    </location>
</feature>
<feature type="compositionally biased region" description="Polar residues" evidence="2">
    <location>
        <begin position="541"/>
        <end position="550"/>
    </location>
</feature>
<feature type="signal peptide" evidence="3">
    <location>
        <begin position="1"/>
        <end position="18"/>
    </location>
</feature>
<sequence length="1845" mass="202288">MRTFHLILFFLCSVELYAQRTRTVTNQAASTEEPRPVRTRGRSRFTATEELAQVSEQPERTTSNRRASARTRINSNTPKVAADRRARPIEISTRGYAVEEINNDSPIDSFIRQSRPRVLSENQFEASTAGRRPNTYEASTPAPADLLPVDELGFGSTARAILQARGEPLPAKTTTPVVDEEYLLTNFGNTIRTLAGSPPAARSFSRNDIPIQRPTPLRSEVPILDQEDIPVRRTSLRADPLPSLKNSEINFERELPARTRNGGGRGRVAEGRANPRVESGRRPPTTTSTTTERQVVEEYVRFNPETDAPEVVQGLELETATETQSFVEIPIEDELPDEEDVRKSTVVEIFTPRSTYSPPTTEAPVTSRRNGGRSRFIAEPSVTTAAPRSRGVRTRATRRPEESNTSSNTRTRISRRRFDDADVAESRHRGPSVFTAEQYQDVTSRSRSGRKIDSRFEAVPTRAAETPTVRSRNSGRRATTVGSTTTERSRERARSRSEPTSPPTTRPSRRRASLVENNVFPAAARRLNPQEELVPKRTAFVETSRSSNRRTNLEDTKASRKANNIEEAILNVERGTGSRSSNRRGSHVDTPSRNRVGPSRFEPVDVGNSRAQNDQPASKTRSSSNRNGPTRQPEVVEETTIYYGEKSRKTDAPPEITTVFSTEKPILKNNIRSRSRFPDTPPRLDESKLEVLPLFERETKATNSVRFRGSRSRSGLNKRHGVDHMDASATENDVKFVEKPTTSAFTRVTVSRTESFEASTSRSRLSTRVASSSTTEVPNKRSLSTRAPVTTTTTAPETTTRKITRAPPIIKESVVAEFNQVTSKSTITRRKKVSKAKATEIGSRGNKKAEVKLLDGQKKKTSDEDIGEEDNYPEPFKALIQAKKLKDDSKPSPRTTVAPIVQNSTPRVIVTSASVPRGSSTARLVTTTVAPRKLQELNELISDNDNELDPRPRISSVTSTTTLRPTRSRQLPKFSEKPKQKFEKTKFSPSKPTSTPRKSYSTKSYSTKSSAAHHPRRKALRSTAVPPPTTPLSVINREAKFSAKFIKKENNGKAFGGQLPKGLYSSKKNNENDSSEEEIGSKLDVSLIQSANPVQPIKKFNASRYSSRYRSDISTRSSVIKPTTSAPFYIPTIPTPAYVPTVPTVTPPVAPVDGIVAVSDADLGVEVISFDDPSNSISSADLVNGEYLTTDKNLKLSPTVKDGTTEKPVSIIERIINSITLISTTEAPNTTLNNLPSPTTTQASGNSAILKLAAKKLTTKDKTDVQTNIIETITSEKPTTIIEKIRSSLSAIQTNEARPTTVLPQTSTSQRISTSTTPITTTTQSTTTITTTTTTTTTPKPTITTTKRKTTTNKPKTSESGTPTPSTKEETDKLFDELKKSGKLKNLNEEQRKNLEEIERIEKEQAELLKQLSLLTTMFGGPNGRQPNLPISGNPVGGSSNSLANRIINMAIERDKSRPTTDSPPETSTTKKITKATTKRPNSIQDQLPITQLDDTTKRVTPSLEDVLKQYNLNGLSTELPLTSTYGKTDEAVLAAILKEHGIGPTTPKVLGDKVKEAGLFDESTTTTKKPKPKPKPKSATTTTIRPPLGGRLMQGLNWLLDILDPPTTTKKPAPRRAKPKTPKPAAAEEELLTNQPTRITPMITAAPVTKPNLSQEEIKGLIKQLEEARKNPNAIDQLDLTKIRSLQNLINVNEGVEVTHTGQHGATSRATPRPRKTKSTTVKDPFLTQVNQKPVASTISTVSVSNSIDDDVELISTTTRNRVMPPVSLNPIPGIDDNTGDSVIRGNLLTAAVNVTKAISSFLGSAIQDAGKQVRSMFYNGSSGVFSGLSSGSSIPSSIARASG</sequence>
<feature type="compositionally biased region" description="Basic and acidic residues" evidence="2">
    <location>
        <begin position="487"/>
        <end position="497"/>
    </location>
</feature>
<feature type="compositionally biased region" description="Low complexity" evidence="2">
    <location>
        <begin position="987"/>
        <end position="1010"/>
    </location>
</feature>
<feature type="region of interest" description="Disordered" evidence="2">
    <location>
        <begin position="118"/>
        <end position="144"/>
    </location>
</feature>
<feature type="region of interest" description="Disordered" evidence="2">
    <location>
        <begin position="941"/>
        <end position="1031"/>
    </location>
</feature>
<evidence type="ECO:0000256" key="1">
    <source>
        <dbReference type="SAM" id="Coils"/>
    </source>
</evidence>
<feature type="compositionally biased region" description="Polar residues" evidence="2">
    <location>
        <begin position="753"/>
        <end position="784"/>
    </location>
</feature>
<feature type="region of interest" description="Disordered" evidence="2">
    <location>
        <begin position="24"/>
        <end position="83"/>
    </location>
</feature>
<feature type="compositionally biased region" description="Low complexity" evidence="2">
    <location>
        <begin position="785"/>
        <end position="798"/>
    </location>
</feature>
<feature type="region of interest" description="Disordered" evidence="2">
    <location>
        <begin position="254"/>
        <end position="292"/>
    </location>
</feature>
<gene>
    <name evidence="4" type="ORF">CEUTPL_LOCUS3201</name>
</gene>
<feature type="region of interest" description="Disordered" evidence="2">
    <location>
        <begin position="1057"/>
        <end position="1078"/>
    </location>
</feature>
<feature type="region of interest" description="Disordered" evidence="2">
    <location>
        <begin position="1605"/>
        <end position="1634"/>
    </location>
</feature>
<feature type="compositionally biased region" description="Low complexity" evidence="2">
    <location>
        <begin position="60"/>
        <end position="76"/>
    </location>
</feature>
<feature type="compositionally biased region" description="Basic and acidic residues" evidence="2">
    <location>
        <begin position="847"/>
        <end position="863"/>
    </location>
</feature>
<evidence type="ECO:0000256" key="2">
    <source>
        <dbReference type="SAM" id="MobiDB-lite"/>
    </source>
</evidence>
<feature type="compositionally biased region" description="Basic residues" evidence="2">
    <location>
        <begin position="1011"/>
        <end position="1020"/>
    </location>
</feature>
<feature type="region of interest" description="Disordered" evidence="2">
    <location>
        <begin position="1561"/>
        <end position="1591"/>
    </location>
</feature>
<feature type="compositionally biased region" description="Polar residues" evidence="2">
    <location>
        <begin position="1701"/>
        <end position="1711"/>
    </location>
</feature>
<feature type="compositionally biased region" description="Basic residues" evidence="2">
    <location>
        <begin position="1613"/>
        <end position="1622"/>
    </location>
</feature>
<keyword evidence="5" id="KW-1185">Reference proteome</keyword>
<feature type="compositionally biased region" description="Low complexity" evidence="2">
    <location>
        <begin position="955"/>
        <end position="969"/>
    </location>
</feature>
<keyword evidence="1" id="KW-0175">Coiled coil</keyword>
<evidence type="ECO:0000313" key="4">
    <source>
        <dbReference type="EMBL" id="CAH1124244.1"/>
    </source>
</evidence>
<evidence type="ECO:0000256" key="3">
    <source>
        <dbReference type="SAM" id="SignalP"/>
    </source>
</evidence>
<dbReference type="OrthoDB" id="7701360at2759"/>
<dbReference type="Proteomes" id="UP001152799">
    <property type="component" value="Chromosome 11"/>
</dbReference>
<feature type="region of interest" description="Disordered" evidence="2">
    <location>
        <begin position="1701"/>
        <end position="1724"/>
    </location>
</feature>
<feature type="compositionally biased region" description="Basic and acidic residues" evidence="2">
    <location>
        <begin position="974"/>
        <end position="986"/>
    </location>
</feature>
<feature type="compositionally biased region" description="Basic and acidic residues" evidence="2">
    <location>
        <begin position="416"/>
        <end position="428"/>
    </location>
</feature>
<feature type="compositionally biased region" description="Polar residues" evidence="2">
    <location>
        <begin position="435"/>
        <end position="446"/>
    </location>
</feature>
<protein>
    <submittedName>
        <fullName evidence="4">Uncharacterized protein</fullName>
    </submittedName>
</protein>
<feature type="chain" id="PRO_5040414365" evidence="3">
    <location>
        <begin position="19"/>
        <end position="1845"/>
    </location>
</feature>
<feature type="region of interest" description="Disordered" evidence="2">
    <location>
        <begin position="352"/>
        <end position="637"/>
    </location>
</feature>
<accession>A0A9P0GQC8</accession>
<feature type="coiled-coil region" evidence="1">
    <location>
        <begin position="1381"/>
        <end position="1418"/>
    </location>
</feature>
<feature type="compositionally biased region" description="Polar residues" evidence="2">
    <location>
        <begin position="609"/>
        <end position="630"/>
    </location>
</feature>
<feature type="region of interest" description="Disordered" evidence="2">
    <location>
        <begin position="1300"/>
        <end position="1371"/>
    </location>
</feature>
<feature type="region of interest" description="Disordered" evidence="2">
    <location>
        <begin position="1453"/>
        <end position="1486"/>
    </location>
</feature>
<feature type="region of interest" description="Disordered" evidence="2">
    <location>
        <begin position="833"/>
        <end position="873"/>
    </location>
</feature>
<feature type="compositionally biased region" description="Polar residues" evidence="2">
    <location>
        <begin position="352"/>
        <end position="369"/>
    </location>
</feature>
<feature type="compositionally biased region" description="Basic and acidic residues" evidence="2">
    <location>
        <begin position="267"/>
        <end position="281"/>
    </location>
</feature>
<feature type="compositionally biased region" description="Low complexity" evidence="2">
    <location>
        <begin position="1304"/>
        <end position="1345"/>
    </location>
</feature>
<proteinExistence type="predicted"/>